<evidence type="ECO:0000313" key="1">
    <source>
        <dbReference type="EMBL" id="KAG0307152.1"/>
    </source>
</evidence>
<protein>
    <submittedName>
        <fullName evidence="1">Uncharacterized protein</fullName>
    </submittedName>
</protein>
<dbReference type="EMBL" id="JAAAIN010001090">
    <property type="protein sequence ID" value="KAG0307152.1"/>
    <property type="molecule type" value="Genomic_DNA"/>
</dbReference>
<dbReference type="OrthoDB" id="2363229at2759"/>
<keyword evidence="2" id="KW-1185">Reference proteome</keyword>
<dbReference type="Proteomes" id="UP000823405">
    <property type="component" value="Unassembled WGS sequence"/>
</dbReference>
<evidence type="ECO:0000313" key="2">
    <source>
        <dbReference type="Proteomes" id="UP000823405"/>
    </source>
</evidence>
<comment type="caution">
    <text evidence="1">The sequence shown here is derived from an EMBL/GenBank/DDBJ whole genome shotgun (WGS) entry which is preliminary data.</text>
</comment>
<proteinExistence type="predicted"/>
<organism evidence="1 2">
    <name type="scientific">Linnemannia gamsii</name>
    <dbReference type="NCBI Taxonomy" id="64522"/>
    <lineage>
        <taxon>Eukaryota</taxon>
        <taxon>Fungi</taxon>
        <taxon>Fungi incertae sedis</taxon>
        <taxon>Mucoromycota</taxon>
        <taxon>Mortierellomycotina</taxon>
        <taxon>Mortierellomycetes</taxon>
        <taxon>Mortierellales</taxon>
        <taxon>Mortierellaceae</taxon>
        <taxon>Linnemannia</taxon>
    </lineage>
</organism>
<sequence>INYSENSVRATYFLEDTIPPVLSELICLTRIDIILETIFSSELLAGILKALPDSVRILEMDYED</sequence>
<accession>A0A9P6R0U5</accession>
<reference evidence="1" key="1">
    <citation type="journal article" date="2020" name="Fungal Divers.">
        <title>Resolving the Mortierellaceae phylogeny through synthesis of multi-gene phylogenetics and phylogenomics.</title>
        <authorList>
            <person name="Vandepol N."/>
            <person name="Liber J."/>
            <person name="Desiro A."/>
            <person name="Na H."/>
            <person name="Kennedy M."/>
            <person name="Barry K."/>
            <person name="Grigoriev I.V."/>
            <person name="Miller A.N."/>
            <person name="O'Donnell K."/>
            <person name="Stajich J.E."/>
            <person name="Bonito G."/>
        </authorList>
    </citation>
    <scope>NUCLEOTIDE SEQUENCE</scope>
    <source>
        <strain evidence="1">NVP60</strain>
    </source>
</reference>
<dbReference type="AlphaFoldDB" id="A0A9P6R0U5"/>
<feature type="non-terminal residue" evidence="1">
    <location>
        <position position="1"/>
    </location>
</feature>
<gene>
    <name evidence="1" type="ORF">BGZ97_000501</name>
</gene>
<name>A0A9P6R0U5_9FUNG</name>